<evidence type="ECO:0000256" key="1">
    <source>
        <dbReference type="SAM" id="MobiDB-lite"/>
    </source>
</evidence>
<keyword evidence="3" id="KW-1185">Reference proteome</keyword>
<feature type="compositionally biased region" description="Basic residues" evidence="1">
    <location>
        <begin position="211"/>
        <end position="220"/>
    </location>
</feature>
<accession>A0A2T4JA62</accession>
<dbReference type="Proteomes" id="UP000241362">
    <property type="component" value="Unassembled WGS sequence"/>
</dbReference>
<gene>
    <name evidence="2" type="ORF">C5F44_08240</name>
</gene>
<organism evidence="2 3">
    <name type="scientific">Fuscovulum blasticum DSM 2131</name>
    <dbReference type="NCBI Taxonomy" id="1188250"/>
    <lineage>
        <taxon>Bacteria</taxon>
        <taxon>Pseudomonadati</taxon>
        <taxon>Pseudomonadota</taxon>
        <taxon>Alphaproteobacteria</taxon>
        <taxon>Rhodobacterales</taxon>
        <taxon>Paracoccaceae</taxon>
        <taxon>Pseudogemmobacter</taxon>
    </lineage>
</organism>
<sequence length="220" mass="23318">MTEVRMIFSFPGGPGGSRAATGAGFPAIARVRAYWEGLRAETGQIPLRADLDPRGLAQALDHVFVADRIGTGLLRLRIAGMGLTDLAGLDMKGLPLSCLFLPEARLKLAQSAEQVFTMPAVAEVQLEAERGIGRPGLLARLLLMPLRSGSGGCDLALGCLETSGEMGRSPRRFTVLRSTETRLTIPPISPGPTRDPAPGFAESPAPPPRAPHLRLVHSVD</sequence>
<feature type="region of interest" description="Disordered" evidence="1">
    <location>
        <begin position="179"/>
        <end position="220"/>
    </location>
</feature>
<protein>
    <recommendedName>
        <fullName evidence="4">PAS domain-containing protein</fullName>
    </recommendedName>
</protein>
<evidence type="ECO:0000313" key="2">
    <source>
        <dbReference type="EMBL" id="PTE14784.1"/>
    </source>
</evidence>
<dbReference type="EMBL" id="PZKE01000006">
    <property type="protein sequence ID" value="PTE14784.1"/>
    <property type="molecule type" value="Genomic_DNA"/>
</dbReference>
<dbReference type="AlphaFoldDB" id="A0A2T4JA62"/>
<dbReference type="Pfam" id="PF07310">
    <property type="entry name" value="PAS_5"/>
    <property type="match status" value="1"/>
</dbReference>
<name>A0A2T4JA62_FUSBL</name>
<comment type="caution">
    <text evidence="2">The sequence shown here is derived from an EMBL/GenBank/DDBJ whole genome shotgun (WGS) entry which is preliminary data.</text>
</comment>
<dbReference type="InterPro" id="IPR009922">
    <property type="entry name" value="DUF1457"/>
</dbReference>
<evidence type="ECO:0000313" key="3">
    <source>
        <dbReference type="Proteomes" id="UP000241362"/>
    </source>
</evidence>
<reference evidence="2 3" key="1">
    <citation type="submission" date="2018-03" db="EMBL/GenBank/DDBJ databases">
        <title>Rhodobacter blasticus.</title>
        <authorList>
            <person name="Meyer T.E."/>
            <person name="Miller S."/>
            <person name="Lodha T."/>
            <person name="Gandham S."/>
            <person name="Chintalapati S."/>
            <person name="Chintalapati V.R."/>
        </authorList>
    </citation>
    <scope>NUCLEOTIDE SEQUENCE [LARGE SCALE GENOMIC DNA]</scope>
    <source>
        <strain evidence="2 3">DSM 2131</strain>
    </source>
</reference>
<evidence type="ECO:0008006" key="4">
    <source>
        <dbReference type="Google" id="ProtNLM"/>
    </source>
</evidence>
<proteinExistence type="predicted"/>